<keyword evidence="1" id="KW-0092">Biotin</keyword>
<evidence type="ECO:0000313" key="3">
    <source>
        <dbReference type="EMBL" id="EHP41854.1"/>
    </source>
</evidence>
<gene>
    <name evidence="3" type="ORF">OR16_18726</name>
</gene>
<dbReference type="AlphaFoldDB" id="H1S743"/>
<dbReference type="GO" id="GO:0016787">
    <property type="term" value="F:hydrolase activity"/>
    <property type="evidence" value="ECO:0007669"/>
    <property type="project" value="UniProtKB-KW"/>
</dbReference>
<evidence type="ECO:0000256" key="1">
    <source>
        <dbReference type="ARBA" id="ARBA00023267"/>
    </source>
</evidence>
<evidence type="ECO:0000259" key="2">
    <source>
        <dbReference type="PROSITE" id="PS50968"/>
    </source>
</evidence>
<evidence type="ECO:0000313" key="4">
    <source>
        <dbReference type="Proteomes" id="UP000005808"/>
    </source>
</evidence>
<dbReference type="EMBL" id="AHJE01000044">
    <property type="protein sequence ID" value="EHP41854.1"/>
    <property type="molecule type" value="Genomic_DNA"/>
</dbReference>
<keyword evidence="3" id="KW-0378">Hydrolase</keyword>
<proteinExistence type="predicted"/>
<dbReference type="Proteomes" id="UP000005808">
    <property type="component" value="Unassembled WGS sequence"/>
</dbReference>
<protein>
    <submittedName>
        <fullName evidence="3">Allophanate hydrolase</fullName>
    </submittedName>
</protein>
<dbReference type="PROSITE" id="PS50968">
    <property type="entry name" value="BIOTINYL_LIPOYL"/>
    <property type="match status" value="1"/>
</dbReference>
<dbReference type="InterPro" id="IPR011053">
    <property type="entry name" value="Single_hybrid_motif"/>
</dbReference>
<sequence>MATTRIESIVTGKVWKIDKQKGDTVAQGEAIMVMESMKMEIPIESPVSGRVGEISVAQGDSVNEGEVVAIAAQQQAADAAPSVRRHEDHIAAELLRHADDAPIGRGRNGRRTLTRHAGQRRSRFHLRQFLAGRGFDAMFEDRFLFMAGVARHQEWILLQAHIRCQLGAGGPRELDGCRECLAREFRAVDGEQDVFEHGMAFRLADLKLASGSRDLAQYDVELVLQA</sequence>
<accession>H1S743</accession>
<feature type="domain" description="Lipoyl-binding" evidence="2">
    <location>
        <begin position="1"/>
        <end position="72"/>
    </location>
</feature>
<dbReference type="SUPFAM" id="SSF51230">
    <property type="entry name" value="Single hybrid motif"/>
    <property type="match status" value="1"/>
</dbReference>
<dbReference type="InterPro" id="IPR050709">
    <property type="entry name" value="Biotin_Carboxyl_Carrier/Decarb"/>
</dbReference>
<dbReference type="InterPro" id="IPR000089">
    <property type="entry name" value="Biotin_lipoyl"/>
</dbReference>
<dbReference type="CDD" id="cd06850">
    <property type="entry name" value="biotinyl_domain"/>
    <property type="match status" value="1"/>
</dbReference>
<name>H1S743_9BURK</name>
<dbReference type="Pfam" id="PF00364">
    <property type="entry name" value="Biotin_lipoyl"/>
    <property type="match status" value="1"/>
</dbReference>
<comment type="caution">
    <text evidence="3">The sequence shown here is derived from an EMBL/GenBank/DDBJ whole genome shotgun (WGS) entry which is preliminary data.</text>
</comment>
<dbReference type="Gene3D" id="2.40.50.100">
    <property type="match status" value="1"/>
</dbReference>
<dbReference type="PANTHER" id="PTHR45266">
    <property type="entry name" value="OXALOACETATE DECARBOXYLASE ALPHA CHAIN"/>
    <property type="match status" value="1"/>
</dbReference>
<reference evidence="3 4" key="1">
    <citation type="journal article" date="2012" name="J. Bacteriol.">
        <title>De Novo Genome Project of Cupriavidus basilensis OR16.</title>
        <authorList>
            <person name="Cserhati M."/>
            <person name="Kriszt B."/>
            <person name="Szoboszlay S."/>
            <person name="Toth A."/>
            <person name="Szabo I."/>
            <person name="Tancsics A."/>
            <person name="Nagy I."/>
            <person name="Horvath B."/>
            <person name="Nagy I."/>
            <person name="Kukolya J."/>
        </authorList>
    </citation>
    <scope>NUCLEOTIDE SEQUENCE [LARGE SCALE GENOMIC DNA]</scope>
    <source>
        <strain evidence="3 4">OR16</strain>
    </source>
</reference>
<dbReference type="PANTHER" id="PTHR45266:SF3">
    <property type="entry name" value="OXALOACETATE DECARBOXYLASE ALPHA CHAIN"/>
    <property type="match status" value="1"/>
</dbReference>
<organism evidence="3 4">
    <name type="scientific">Cupriavidus basilensis OR16</name>
    <dbReference type="NCBI Taxonomy" id="1127483"/>
    <lineage>
        <taxon>Bacteria</taxon>
        <taxon>Pseudomonadati</taxon>
        <taxon>Pseudomonadota</taxon>
        <taxon>Betaproteobacteria</taxon>
        <taxon>Burkholderiales</taxon>
        <taxon>Burkholderiaceae</taxon>
        <taxon>Cupriavidus</taxon>
    </lineage>
</organism>